<sequence length="231" mass="25726">MISQCPYCRQALNFNEAQQAKIRTALTGLTKGTLKMGCPHCKKAIHLNADGSCADTQQGPESDAAVKSGIKPPHYPDISWMANDMYEEMAAAPDVDKALVMMPEGAVREAVSKAFLEQGCQAEFPESASDAIARMRFTDFTYVVLHTGFAGPLAESEFHQYLSRMPMARRRGLYYVLMGPEFHTLYDLEALANNANLVVNDNEAAYLEIIFKKGRQDYDELFGSYLEAMTR</sequence>
<accession>A0A3B0VK35</accession>
<dbReference type="AlphaFoldDB" id="A0A3B0VK35"/>
<dbReference type="EMBL" id="UOEX01000346">
    <property type="protein sequence ID" value="VAW40663.1"/>
    <property type="molecule type" value="Genomic_DNA"/>
</dbReference>
<name>A0A3B0VK35_9ZZZZ</name>
<proteinExistence type="predicted"/>
<gene>
    <name evidence="1" type="ORF">MNBD_DELTA03-770</name>
</gene>
<evidence type="ECO:0000313" key="1">
    <source>
        <dbReference type="EMBL" id="VAW40663.1"/>
    </source>
</evidence>
<reference evidence="1" key="1">
    <citation type="submission" date="2018-06" db="EMBL/GenBank/DDBJ databases">
        <authorList>
            <person name="Zhirakovskaya E."/>
        </authorList>
    </citation>
    <scope>NUCLEOTIDE SEQUENCE</scope>
</reference>
<organism evidence="1">
    <name type="scientific">hydrothermal vent metagenome</name>
    <dbReference type="NCBI Taxonomy" id="652676"/>
    <lineage>
        <taxon>unclassified sequences</taxon>
        <taxon>metagenomes</taxon>
        <taxon>ecological metagenomes</taxon>
    </lineage>
</organism>
<protein>
    <submittedName>
        <fullName evidence="1">Uncharacterized protein</fullName>
    </submittedName>
</protein>